<evidence type="ECO:0000313" key="5">
    <source>
        <dbReference type="EMBL" id="QJW95187.1"/>
    </source>
</evidence>
<dbReference type="PROSITE" id="PS50110">
    <property type="entry name" value="RESPONSE_REGULATORY"/>
    <property type="match status" value="1"/>
</dbReference>
<keyword evidence="1 2" id="KW-0597">Phosphoprotein</keyword>
<dbReference type="RefSeq" id="WP_171471030.1">
    <property type="nucleotide sequence ID" value="NZ_CP053452.2"/>
</dbReference>
<keyword evidence="6" id="KW-1185">Reference proteome</keyword>
<dbReference type="Pfam" id="PF00072">
    <property type="entry name" value="Response_reg"/>
    <property type="match status" value="1"/>
</dbReference>
<dbReference type="Proteomes" id="UP000503447">
    <property type="component" value="Chromosome"/>
</dbReference>
<evidence type="ECO:0000256" key="1">
    <source>
        <dbReference type="ARBA" id="ARBA00022553"/>
    </source>
</evidence>
<accession>A0A6M5YMA7</accession>
<reference evidence="6" key="1">
    <citation type="submission" date="2020-05" db="EMBL/GenBank/DDBJ databases">
        <title>Frigoriglobus tundricola gen. nov., sp. nov., a psychrotolerant cellulolytic planctomycete of the family Gemmataceae with two divergent copies of 16S rRNA gene.</title>
        <authorList>
            <person name="Kulichevskaya I.S."/>
            <person name="Ivanova A.A."/>
            <person name="Naumoff D.G."/>
            <person name="Beletsky A.V."/>
            <person name="Rijpstra W.I.C."/>
            <person name="Sinninghe Damste J.S."/>
            <person name="Mardanov A.V."/>
            <person name="Ravin N.V."/>
            <person name="Dedysh S.N."/>
        </authorList>
    </citation>
    <scope>NUCLEOTIDE SEQUENCE [LARGE SCALE GENOMIC DNA]</scope>
    <source>
        <strain evidence="6">PL17</strain>
    </source>
</reference>
<feature type="domain" description="Response regulatory" evidence="4">
    <location>
        <begin position="9"/>
        <end position="123"/>
    </location>
</feature>
<evidence type="ECO:0000313" key="6">
    <source>
        <dbReference type="Proteomes" id="UP000503447"/>
    </source>
</evidence>
<name>A0A6M5YMA7_9BACT</name>
<sequence length="170" mass="18424">MRAAPPPLRILVVDDCPDTAYSFAELLRLHGFDTRSAGSGGVALALCAAWRPDVVLLDLWMPGVNGFEVARQLREREGAMRLVAVTGLATHEYRERAAAAGFQHFLVKPVEPAVLVDLLREWAATPARRLPRHTGAAVRISPVAPAAARTGGTRTREMRGAPTALLQTER</sequence>
<protein>
    <recommendedName>
        <fullName evidence="4">Response regulatory domain-containing protein</fullName>
    </recommendedName>
</protein>
<dbReference type="SUPFAM" id="SSF52172">
    <property type="entry name" value="CheY-like"/>
    <property type="match status" value="1"/>
</dbReference>
<dbReference type="InterPro" id="IPR050595">
    <property type="entry name" value="Bact_response_regulator"/>
</dbReference>
<dbReference type="InterPro" id="IPR011006">
    <property type="entry name" value="CheY-like_superfamily"/>
</dbReference>
<proteinExistence type="predicted"/>
<evidence type="ECO:0000256" key="3">
    <source>
        <dbReference type="SAM" id="MobiDB-lite"/>
    </source>
</evidence>
<evidence type="ECO:0000256" key="2">
    <source>
        <dbReference type="PROSITE-ProRule" id="PRU00169"/>
    </source>
</evidence>
<dbReference type="AlphaFoldDB" id="A0A6M5YMA7"/>
<dbReference type="InterPro" id="IPR001789">
    <property type="entry name" value="Sig_transdc_resp-reg_receiver"/>
</dbReference>
<dbReference type="Gene3D" id="3.40.50.2300">
    <property type="match status" value="1"/>
</dbReference>
<feature type="region of interest" description="Disordered" evidence="3">
    <location>
        <begin position="143"/>
        <end position="170"/>
    </location>
</feature>
<dbReference type="PANTHER" id="PTHR44591:SF3">
    <property type="entry name" value="RESPONSE REGULATORY DOMAIN-CONTAINING PROTEIN"/>
    <property type="match status" value="1"/>
</dbReference>
<dbReference type="SMART" id="SM00448">
    <property type="entry name" value="REC"/>
    <property type="match status" value="1"/>
</dbReference>
<evidence type="ECO:0000259" key="4">
    <source>
        <dbReference type="PROSITE" id="PS50110"/>
    </source>
</evidence>
<dbReference type="PANTHER" id="PTHR44591">
    <property type="entry name" value="STRESS RESPONSE REGULATOR PROTEIN 1"/>
    <property type="match status" value="1"/>
</dbReference>
<feature type="modified residue" description="4-aspartylphosphate" evidence="2">
    <location>
        <position position="58"/>
    </location>
</feature>
<organism evidence="5 6">
    <name type="scientific">Frigoriglobus tundricola</name>
    <dbReference type="NCBI Taxonomy" id="2774151"/>
    <lineage>
        <taxon>Bacteria</taxon>
        <taxon>Pseudomonadati</taxon>
        <taxon>Planctomycetota</taxon>
        <taxon>Planctomycetia</taxon>
        <taxon>Gemmatales</taxon>
        <taxon>Gemmataceae</taxon>
        <taxon>Frigoriglobus</taxon>
    </lineage>
</organism>
<dbReference type="KEGG" id="ftj:FTUN_2726"/>
<gene>
    <name evidence="5" type="ORF">FTUN_2726</name>
</gene>
<dbReference type="GO" id="GO:0000160">
    <property type="term" value="P:phosphorelay signal transduction system"/>
    <property type="evidence" value="ECO:0007669"/>
    <property type="project" value="InterPro"/>
</dbReference>
<dbReference type="EMBL" id="CP053452">
    <property type="protein sequence ID" value="QJW95187.1"/>
    <property type="molecule type" value="Genomic_DNA"/>
</dbReference>